<sequence length="909" mass="104894">MTSKLIKEGWVSKIHPKTKQKKKRYLVLYQNKLETYPDENKSEATTMFVLKSIENVLKFSEKEFAITVKGHNLIYESEDSFERERWASCLKTAILRSKSMVKMNSNPLQRHDKGNQVQLTNKMVSNQLTPIRVKTNLSSESMSPSARISLLDSTIKKTLSPTGLRLARNVLKKYKKTQDTTLSLKGLIVSSIQIPFELWSLKKITTLNLSEISLHELPLKIVELTNLEGLIIQKCQIKNFPSIVQKLPNLKKLDVSGNNFEIVDEQFETVQHLTELTLRQCQLTNEKLKRITSHFTAQVLNINNNAITKLPKSLGNSKNLKVFYADNNSISFIPKSFSPENLNKLFLKNNLLKKFPLGILNCKFLQVINFESNTIIKIPKQINELTNLQKLLIRHNLIMSIPLQLFSLSELAFIDIRDNLITKLPIQFRKFFGFQFDPNNNSSNINTNSDGGNSIGNGNGNDNGDGNVNDNDNGNGNGNGNVNGNIQFILKKNDKKKDKEKKLILDINDNINDRVNFEDDKIKINLNPNINILIDNNKNIEWVDSIKEIETKKCINNYSKEIVNSIIEKITTTENEKKDFENFENYLDKMYQKKFSTLNKINKKKTQPKRNQKIFLKIDGKQYPTLMKFGNSEKLNIFTKIYLSDLPLLDEKNLILQHCQENLQTLKLTKIGVKIFPLEICKLTQLRHLSLVECDIMSIPIRMNKMTSLVTLRLEKCQITKIPKVIGQLTNLQNLNLRENRIKQFKIDFKLIPDLKILDLSKNSFKLLPLGMHNASKLKELYFSHNYLSKISNVFQKLKCIKVLNLNYNNITEINENIFKIKNLKYLKLKGNMIKKLPIKCKKMSHFALVDISKNLISNISLLFLKEINNIVNFKIEKNPLSLQLVEILQNEDQKNELIDLLLNDPINY</sequence>
<gene>
    <name evidence="5" type="ORF">M0812_28831</name>
</gene>
<dbReference type="Gene3D" id="3.80.10.10">
    <property type="entry name" value="Ribonuclease Inhibitor"/>
    <property type="match status" value="2"/>
</dbReference>
<keyword evidence="2" id="KW-0677">Repeat</keyword>
<dbReference type="Proteomes" id="UP001146793">
    <property type="component" value="Unassembled WGS sequence"/>
</dbReference>
<comment type="caution">
    <text evidence="5">The sequence shown here is derived from an EMBL/GenBank/DDBJ whole genome shotgun (WGS) entry which is preliminary data.</text>
</comment>
<dbReference type="InterPro" id="IPR032675">
    <property type="entry name" value="LRR_dom_sf"/>
</dbReference>
<evidence type="ECO:0000256" key="3">
    <source>
        <dbReference type="SAM" id="MobiDB-lite"/>
    </source>
</evidence>
<dbReference type="PROSITE" id="PS50003">
    <property type="entry name" value="PH_DOMAIN"/>
    <property type="match status" value="1"/>
</dbReference>
<dbReference type="SMART" id="SM00369">
    <property type="entry name" value="LRR_TYP"/>
    <property type="match status" value="10"/>
</dbReference>
<dbReference type="Pfam" id="PF00169">
    <property type="entry name" value="PH"/>
    <property type="match status" value="1"/>
</dbReference>
<dbReference type="PANTHER" id="PTHR48051:SF1">
    <property type="entry name" value="RAS SUPPRESSOR PROTEIN 1"/>
    <property type="match status" value="1"/>
</dbReference>
<name>A0AAV7YEQ7_9EUKA</name>
<evidence type="ECO:0000256" key="1">
    <source>
        <dbReference type="ARBA" id="ARBA00022614"/>
    </source>
</evidence>
<dbReference type="SUPFAM" id="SSF52058">
    <property type="entry name" value="L domain-like"/>
    <property type="match status" value="2"/>
</dbReference>
<dbReference type="SUPFAM" id="SSF50729">
    <property type="entry name" value="PH domain-like"/>
    <property type="match status" value="1"/>
</dbReference>
<dbReference type="InterPro" id="IPR001611">
    <property type="entry name" value="Leu-rich_rpt"/>
</dbReference>
<reference evidence="5" key="1">
    <citation type="submission" date="2022-08" db="EMBL/GenBank/DDBJ databases">
        <title>Novel sulphate-reducing endosymbionts in the free-living metamonad Anaeramoeba.</title>
        <authorList>
            <person name="Jerlstrom-Hultqvist J."/>
            <person name="Cepicka I."/>
            <person name="Gallot-Lavallee L."/>
            <person name="Salas-Leiva D."/>
            <person name="Curtis B.A."/>
            <person name="Zahonova K."/>
            <person name="Pipaliya S."/>
            <person name="Dacks J."/>
            <person name="Roger A.J."/>
        </authorList>
    </citation>
    <scope>NUCLEOTIDE SEQUENCE</scope>
    <source>
        <strain evidence="5">Busselton2</strain>
    </source>
</reference>
<evidence type="ECO:0000313" key="5">
    <source>
        <dbReference type="EMBL" id="KAJ3426377.1"/>
    </source>
</evidence>
<dbReference type="InterPro" id="IPR003591">
    <property type="entry name" value="Leu-rich_rpt_typical-subtyp"/>
</dbReference>
<evidence type="ECO:0000259" key="4">
    <source>
        <dbReference type="PROSITE" id="PS50003"/>
    </source>
</evidence>
<dbReference type="Gene3D" id="2.30.29.30">
    <property type="entry name" value="Pleckstrin-homology domain (PH domain)/Phosphotyrosine-binding domain (PTB)"/>
    <property type="match status" value="1"/>
</dbReference>
<organism evidence="5 6">
    <name type="scientific">Anaeramoeba flamelloides</name>
    <dbReference type="NCBI Taxonomy" id="1746091"/>
    <lineage>
        <taxon>Eukaryota</taxon>
        <taxon>Metamonada</taxon>
        <taxon>Anaeramoebidae</taxon>
        <taxon>Anaeramoeba</taxon>
    </lineage>
</organism>
<dbReference type="InterPro" id="IPR050216">
    <property type="entry name" value="LRR_domain-containing"/>
</dbReference>
<dbReference type="PANTHER" id="PTHR48051">
    <property type="match status" value="1"/>
</dbReference>
<accession>A0AAV7YEQ7</accession>
<feature type="region of interest" description="Disordered" evidence="3">
    <location>
        <begin position="443"/>
        <end position="480"/>
    </location>
</feature>
<dbReference type="EMBL" id="JANTQA010000070">
    <property type="protein sequence ID" value="KAJ3426377.1"/>
    <property type="molecule type" value="Genomic_DNA"/>
</dbReference>
<feature type="compositionally biased region" description="Gly residues" evidence="3">
    <location>
        <begin position="453"/>
        <end position="463"/>
    </location>
</feature>
<dbReference type="InterPro" id="IPR025875">
    <property type="entry name" value="Leu-rich_rpt_4"/>
</dbReference>
<dbReference type="GO" id="GO:0005737">
    <property type="term" value="C:cytoplasm"/>
    <property type="evidence" value="ECO:0007669"/>
    <property type="project" value="TreeGrafter"/>
</dbReference>
<evidence type="ECO:0000256" key="2">
    <source>
        <dbReference type="ARBA" id="ARBA00022737"/>
    </source>
</evidence>
<dbReference type="Pfam" id="PF13855">
    <property type="entry name" value="LRR_8"/>
    <property type="match status" value="1"/>
</dbReference>
<feature type="domain" description="PH" evidence="4">
    <location>
        <begin position="4"/>
        <end position="95"/>
    </location>
</feature>
<dbReference type="InterPro" id="IPR011993">
    <property type="entry name" value="PH-like_dom_sf"/>
</dbReference>
<proteinExistence type="predicted"/>
<evidence type="ECO:0000313" key="6">
    <source>
        <dbReference type="Proteomes" id="UP001146793"/>
    </source>
</evidence>
<feature type="compositionally biased region" description="Low complexity" evidence="3">
    <location>
        <begin position="443"/>
        <end position="452"/>
    </location>
</feature>
<dbReference type="SMART" id="SM00233">
    <property type="entry name" value="PH"/>
    <property type="match status" value="1"/>
</dbReference>
<feature type="compositionally biased region" description="Low complexity" evidence="3">
    <location>
        <begin position="464"/>
        <end position="474"/>
    </location>
</feature>
<dbReference type="InterPro" id="IPR001849">
    <property type="entry name" value="PH_domain"/>
</dbReference>
<dbReference type="AlphaFoldDB" id="A0AAV7YEQ7"/>
<keyword evidence="1" id="KW-0433">Leucine-rich repeat</keyword>
<protein>
    <submittedName>
        <fullName evidence="5">Leucine-rich repeat-containing protein</fullName>
    </submittedName>
</protein>
<dbReference type="PROSITE" id="PS51450">
    <property type="entry name" value="LRR"/>
    <property type="match status" value="2"/>
</dbReference>
<dbReference type="Pfam" id="PF12799">
    <property type="entry name" value="LRR_4"/>
    <property type="match status" value="1"/>
</dbReference>